<dbReference type="InterPro" id="IPR015422">
    <property type="entry name" value="PyrdxlP-dep_Trfase_small"/>
</dbReference>
<feature type="non-terminal residue" evidence="2">
    <location>
        <position position="1"/>
    </location>
</feature>
<dbReference type="Pfam" id="PF01041">
    <property type="entry name" value="DegT_DnrJ_EryC1"/>
    <property type="match status" value="1"/>
</dbReference>
<name>X1CPV9_9ZZZZ</name>
<dbReference type="GO" id="GO:0030170">
    <property type="term" value="F:pyridoxal phosphate binding"/>
    <property type="evidence" value="ECO:0007669"/>
    <property type="project" value="TreeGrafter"/>
</dbReference>
<dbReference type="AlphaFoldDB" id="X1CPV9"/>
<dbReference type="GO" id="GO:0008483">
    <property type="term" value="F:transaminase activity"/>
    <property type="evidence" value="ECO:0007669"/>
    <property type="project" value="TreeGrafter"/>
</dbReference>
<comment type="caution">
    <text evidence="2">The sequence shown here is derived from an EMBL/GenBank/DDBJ whole genome shotgun (WGS) entry which is preliminary data.</text>
</comment>
<dbReference type="InterPro" id="IPR000653">
    <property type="entry name" value="DegT/StrS_aminotransferase"/>
</dbReference>
<dbReference type="Gene3D" id="3.90.1150.10">
    <property type="entry name" value="Aspartate Aminotransferase, domain 1"/>
    <property type="match status" value="1"/>
</dbReference>
<gene>
    <name evidence="2" type="ORF">S01H4_62899</name>
</gene>
<evidence type="ECO:0000313" key="2">
    <source>
        <dbReference type="EMBL" id="GAH09852.1"/>
    </source>
</evidence>
<protein>
    <recommendedName>
        <fullName evidence="3">DegT/DnrJ/EryC1/StrS aminotransferase family protein</fullName>
    </recommendedName>
</protein>
<accession>X1CPV9</accession>
<sequence>EKRRGNAKYFDQNLVEVETPYVLNNAEHVYHQYTVKYEDREKLIQNLRKNEIGYGIYYPKPLHFYEHLKVFEHNDLKNSEKLVNEVLSLPVHPALEKQDLEKIVEVVNGASQ</sequence>
<evidence type="ECO:0008006" key="3">
    <source>
        <dbReference type="Google" id="ProtNLM"/>
    </source>
</evidence>
<organism evidence="2">
    <name type="scientific">marine sediment metagenome</name>
    <dbReference type="NCBI Taxonomy" id="412755"/>
    <lineage>
        <taxon>unclassified sequences</taxon>
        <taxon>metagenomes</taxon>
        <taxon>ecological metagenomes</taxon>
    </lineage>
</organism>
<keyword evidence="1" id="KW-0663">Pyridoxal phosphate</keyword>
<proteinExistence type="predicted"/>
<dbReference type="InterPro" id="IPR015424">
    <property type="entry name" value="PyrdxlP-dep_Trfase"/>
</dbReference>
<dbReference type="EMBL" id="BART01037668">
    <property type="protein sequence ID" value="GAH09852.1"/>
    <property type="molecule type" value="Genomic_DNA"/>
</dbReference>
<dbReference type="PANTHER" id="PTHR30244:SF36">
    <property type="entry name" value="3-OXO-GLUCOSE-6-PHOSPHATE:GLUTAMATE AMINOTRANSFERASE"/>
    <property type="match status" value="1"/>
</dbReference>
<dbReference type="SUPFAM" id="SSF53383">
    <property type="entry name" value="PLP-dependent transferases"/>
    <property type="match status" value="1"/>
</dbReference>
<reference evidence="2" key="1">
    <citation type="journal article" date="2014" name="Front. Microbiol.">
        <title>High frequency of phylogenetically diverse reductive dehalogenase-homologous genes in deep subseafloor sedimentary metagenomes.</title>
        <authorList>
            <person name="Kawai M."/>
            <person name="Futagami T."/>
            <person name="Toyoda A."/>
            <person name="Takaki Y."/>
            <person name="Nishi S."/>
            <person name="Hori S."/>
            <person name="Arai W."/>
            <person name="Tsubouchi T."/>
            <person name="Morono Y."/>
            <person name="Uchiyama I."/>
            <person name="Ito T."/>
            <person name="Fujiyama A."/>
            <person name="Inagaki F."/>
            <person name="Takami H."/>
        </authorList>
    </citation>
    <scope>NUCLEOTIDE SEQUENCE</scope>
    <source>
        <strain evidence="2">Expedition CK06-06</strain>
    </source>
</reference>
<dbReference type="GO" id="GO:0000271">
    <property type="term" value="P:polysaccharide biosynthetic process"/>
    <property type="evidence" value="ECO:0007669"/>
    <property type="project" value="TreeGrafter"/>
</dbReference>
<evidence type="ECO:0000256" key="1">
    <source>
        <dbReference type="ARBA" id="ARBA00022898"/>
    </source>
</evidence>
<dbReference type="PANTHER" id="PTHR30244">
    <property type="entry name" value="TRANSAMINASE"/>
    <property type="match status" value="1"/>
</dbReference>